<gene>
    <name evidence="3" type="ORF">LOTGIDRAFT_228229</name>
</gene>
<feature type="compositionally biased region" description="Polar residues" evidence="2">
    <location>
        <begin position="680"/>
        <end position="689"/>
    </location>
</feature>
<feature type="compositionally biased region" description="Low complexity" evidence="2">
    <location>
        <begin position="364"/>
        <end position="376"/>
    </location>
</feature>
<feature type="compositionally biased region" description="Polar residues" evidence="2">
    <location>
        <begin position="517"/>
        <end position="532"/>
    </location>
</feature>
<feature type="coiled-coil region" evidence="1">
    <location>
        <begin position="906"/>
        <end position="947"/>
    </location>
</feature>
<feature type="compositionally biased region" description="Pro residues" evidence="2">
    <location>
        <begin position="27"/>
        <end position="36"/>
    </location>
</feature>
<dbReference type="STRING" id="225164.V4A193"/>
<feature type="region of interest" description="Disordered" evidence="2">
    <location>
        <begin position="287"/>
        <end position="434"/>
    </location>
</feature>
<keyword evidence="4" id="KW-1185">Reference proteome</keyword>
<dbReference type="EMBL" id="KB201304">
    <property type="protein sequence ID" value="ESO97593.1"/>
    <property type="molecule type" value="Genomic_DNA"/>
</dbReference>
<evidence type="ECO:0000313" key="4">
    <source>
        <dbReference type="Proteomes" id="UP000030746"/>
    </source>
</evidence>
<dbReference type="KEGG" id="lgi:LOTGIDRAFT_228229"/>
<feature type="region of interest" description="Disordered" evidence="2">
    <location>
        <begin position="572"/>
        <end position="591"/>
    </location>
</feature>
<dbReference type="AlphaFoldDB" id="V4A193"/>
<feature type="compositionally biased region" description="Polar residues" evidence="2">
    <location>
        <begin position="191"/>
        <end position="204"/>
    </location>
</feature>
<evidence type="ECO:0000256" key="2">
    <source>
        <dbReference type="SAM" id="MobiDB-lite"/>
    </source>
</evidence>
<dbReference type="OMA" id="ANESHQS"/>
<sequence length="1240" mass="138374">MGQGSSANIEHLPPATSVAPKQKSPPKRPTSPPQPKTPNYVVAQNKVLPGNIPLDGRSNLRPVSQELVKFMPEIADIYQLEEDEGLPMDYETDKENRNDTPTTPSKSRLEGPVVTPGKDMQIPNYPNGISTPGDSFKTNGETPNNDSGIFDSETTPKSYESPTPRPSNGLSHLRHNNFDNKGRIKGHRRQQSMCTSLLNEQSTIPEDPREHLYNEWRKDPYSNSLPSGTSLPVKSNFDMDESFNLTYAQLAEARRKKTLEELEKRTGKKIQDLTDDLADKSTVMQSPFDRYSSKSSNYTTSFSVTRSNSISTASSDTGVSKRKKKRAPPPPNQNGVIEPPVDYHLDLSTNSLPPRTKRQLSIDSSSSNVSSVNSIPVAPPPPVNPRKKGPAPMAGRISPRKLNSDSDGIAKTKPVSRSSSFKTPPVLPKPERQLSELELRLQSVRNTVEEKILKGEHVEDTNESEKSQQDQKDETTSMSTDTVSSMSDNLSLYSIESRSKSESGSVQMEEAKPKPPSTTCDALEQSSLQPVTDESFKAESPKQAEKKTNSDDSQKKLSSLLQHDIITAAQARGAKIKKQTTPVASKPKDQNAVFKEQLGKALGDREDRMKKSKSIDEMLSVNRRPLSTNGVVIKPSTNEHNAEQTVSSKVKSPVMVQRSKSTGNIGMKKDLEDEDDSSKRNTFSSTYSEEWTPEHDLDSDEDMNAEVFRTHQRATSEGFKSQIIPGTVKDLKNGSQQKSGKKNRVYKQTEVTPDEKNKYGSIRKLKKTVHKGVKNAFGSLSRASGKILRRSRNSEGEMYNNASNWSLNQVTPPVIGVEDSDSDDCDTAGMGVEDVRFDLPDDPIEKEPEVNQMKRASVAYVSGNGQIVLLPDFPAAKAQVEDDGGRAPKIYKKKKKKMTFESTLRKQELHQMEEQLAEQIKAKELEIEKERTKQMEMELEYRRLRDLDSQEKLQRLQTEHMQQQLNSIQQHRVSAPITPPAHLHNFNQPYYPSMASGMNHTPQLMTMNFNPTNSLVSNVPQNFTSNDVNQLSEYMRLMGVPPPSTPQQWTYLLNSVNFTSVPTSPLQHSQSMYLPTSGPDLSRIFTKRDPQINQKQNMMHVMTAGQQTTINSDTMNGQMSLEKRKMIDLLNGKTSDEIDNAALGNLLSDFHNGTLTNKSKKDNKSENTTQRANPVYFSSDEEDDDEEELSPAKTEKGFAFDQRQNPASIPNMVVPTTGQIVYDSVGYKTVIFNPGSPFQR</sequence>
<keyword evidence="1" id="KW-0175">Coiled coil</keyword>
<reference evidence="3 4" key="1">
    <citation type="journal article" date="2013" name="Nature">
        <title>Insights into bilaterian evolution from three spiralian genomes.</title>
        <authorList>
            <person name="Simakov O."/>
            <person name="Marletaz F."/>
            <person name="Cho S.J."/>
            <person name="Edsinger-Gonzales E."/>
            <person name="Havlak P."/>
            <person name="Hellsten U."/>
            <person name="Kuo D.H."/>
            <person name="Larsson T."/>
            <person name="Lv J."/>
            <person name="Arendt D."/>
            <person name="Savage R."/>
            <person name="Osoegawa K."/>
            <person name="de Jong P."/>
            <person name="Grimwood J."/>
            <person name="Chapman J.A."/>
            <person name="Shapiro H."/>
            <person name="Aerts A."/>
            <person name="Otillar R.P."/>
            <person name="Terry A.Y."/>
            <person name="Boore J.L."/>
            <person name="Grigoriev I.V."/>
            <person name="Lindberg D.R."/>
            <person name="Seaver E.C."/>
            <person name="Weisblat D.A."/>
            <person name="Putnam N.H."/>
            <person name="Rokhsar D.S."/>
        </authorList>
    </citation>
    <scope>NUCLEOTIDE SEQUENCE [LARGE SCALE GENOMIC DNA]</scope>
</reference>
<feature type="compositionally biased region" description="Polar residues" evidence="2">
    <location>
        <begin position="127"/>
        <end position="170"/>
    </location>
</feature>
<feature type="compositionally biased region" description="Basic and acidic residues" evidence="2">
    <location>
        <begin position="534"/>
        <end position="555"/>
    </location>
</feature>
<evidence type="ECO:0000313" key="3">
    <source>
        <dbReference type="EMBL" id="ESO97593.1"/>
    </source>
</evidence>
<feature type="compositionally biased region" description="Low complexity" evidence="2">
    <location>
        <begin position="476"/>
        <end position="496"/>
    </location>
</feature>
<evidence type="ECO:0000256" key="1">
    <source>
        <dbReference type="SAM" id="Coils"/>
    </source>
</evidence>
<feature type="compositionally biased region" description="Polar residues" evidence="2">
    <location>
        <begin position="347"/>
        <end position="363"/>
    </location>
</feature>
<dbReference type="OrthoDB" id="6156367at2759"/>
<dbReference type="GeneID" id="20247587"/>
<feature type="compositionally biased region" description="Polar residues" evidence="2">
    <location>
        <begin position="304"/>
        <end position="318"/>
    </location>
</feature>
<feature type="region of interest" description="Disordered" evidence="2">
    <location>
        <begin position="446"/>
        <end position="556"/>
    </location>
</feature>
<feature type="compositionally biased region" description="Polar residues" evidence="2">
    <location>
        <begin position="221"/>
        <end position="233"/>
    </location>
</feature>
<name>V4A193_LOTGI</name>
<feature type="region of interest" description="Disordered" evidence="2">
    <location>
        <begin position="80"/>
        <end position="233"/>
    </location>
</feature>
<feature type="region of interest" description="Disordered" evidence="2">
    <location>
        <begin position="1156"/>
        <end position="1211"/>
    </location>
</feature>
<feature type="compositionally biased region" description="Basic and acidic residues" evidence="2">
    <location>
        <begin position="206"/>
        <end position="220"/>
    </location>
</feature>
<feature type="region of interest" description="Disordered" evidence="2">
    <location>
        <begin position="662"/>
        <end position="699"/>
    </location>
</feature>
<dbReference type="CTD" id="20247587"/>
<feature type="compositionally biased region" description="Acidic residues" evidence="2">
    <location>
        <begin position="1179"/>
        <end position="1189"/>
    </location>
</feature>
<feature type="compositionally biased region" description="Basic and acidic residues" evidence="2">
    <location>
        <begin position="447"/>
        <end position="475"/>
    </location>
</feature>
<dbReference type="HOGENOM" id="CLU_266813_0_0_1"/>
<accession>V4A193</accession>
<feature type="region of interest" description="Disordered" evidence="2">
    <location>
        <begin position="1"/>
        <end position="40"/>
    </location>
</feature>
<dbReference type="Proteomes" id="UP000030746">
    <property type="component" value="Unassembled WGS sequence"/>
</dbReference>
<feature type="compositionally biased region" description="Polar residues" evidence="2">
    <location>
        <begin position="1202"/>
        <end position="1211"/>
    </location>
</feature>
<feature type="compositionally biased region" description="Low complexity" evidence="2">
    <location>
        <begin position="293"/>
        <end position="303"/>
    </location>
</feature>
<organism evidence="3 4">
    <name type="scientific">Lottia gigantea</name>
    <name type="common">Giant owl limpet</name>
    <dbReference type="NCBI Taxonomy" id="225164"/>
    <lineage>
        <taxon>Eukaryota</taxon>
        <taxon>Metazoa</taxon>
        <taxon>Spiralia</taxon>
        <taxon>Lophotrochozoa</taxon>
        <taxon>Mollusca</taxon>
        <taxon>Gastropoda</taxon>
        <taxon>Patellogastropoda</taxon>
        <taxon>Lottioidea</taxon>
        <taxon>Lottiidae</taxon>
        <taxon>Lottia</taxon>
    </lineage>
</organism>
<protein>
    <submittedName>
        <fullName evidence="3">Uncharacterized protein</fullName>
    </submittedName>
</protein>
<dbReference type="RefSeq" id="XP_009051453.1">
    <property type="nucleotide sequence ID" value="XM_009053205.1"/>
</dbReference>
<proteinExistence type="predicted"/>
<feature type="compositionally biased region" description="Acidic residues" evidence="2">
    <location>
        <begin position="80"/>
        <end position="90"/>
    </location>
</feature>